<dbReference type="InterPro" id="IPR007560">
    <property type="entry name" value="Restrct_endonuc_IV_Mrr"/>
</dbReference>
<dbReference type="InterPro" id="IPR011335">
    <property type="entry name" value="Restrct_endonuc-II-like"/>
</dbReference>
<dbReference type="InterPro" id="IPR011856">
    <property type="entry name" value="tRNA_endonuc-like_dom_sf"/>
</dbReference>
<reference evidence="2" key="1">
    <citation type="submission" date="2022-09" db="EMBL/GenBank/DDBJ databases">
        <title>Actin cytoskeleton and complex cell architecture in an #Asgard archaeon.</title>
        <authorList>
            <person name="Ponce Toledo R.I."/>
            <person name="Schleper C."/>
            <person name="Rodrigues Oliveira T."/>
            <person name="Wollweber F."/>
            <person name="Xu J."/>
            <person name="Rittmann S."/>
            <person name="Klingl A."/>
            <person name="Pilhofer M."/>
        </authorList>
    </citation>
    <scope>NUCLEOTIDE SEQUENCE</scope>
    <source>
        <strain evidence="2">B-35</strain>
    </source>
</reference>
<gene>
    <name evidence="2" type="ORF">NEF87_004653</name>
</gene>
<dbReference type="Proteomes" id="UP001208689">
    <property type="component" value="Chromosome"/>
</dbReference>
<dbReference type="SUPFAM" id="SSF52980">
    <property type="entry name" value="Restriction endonuclease-like"/>
    <property type="match status" value="1"/>
</dbReference>
<evidence type="ECO:0000313" key="3">
    <source>
        <dbReference type="Proteomes" id="UP001208689"/>
    </source>
</evidence>
<dbReference type="Pfam" id="PF04471">
    <property type="entry name" value="Mrr_cat"/>
    <property type="match status" value="1"/>
</dbReference>
<organism evidence="2 3">
    <name type="scientific">Candidatus Lokiarchaeum ossiferum</name>
    <dbReference type="NCBI Taxonomy" id="2951803"/>
    <lineage>
        <taxon>Archaea</taxon>
        <taxon>Promethearchaeati</taxon>
        <taxon>Promethearchaeota</taxon>
        <taxon>Promethearchaeia</taxon>
        <taxon>Promethearchaeales</taxon>
        <taxon>Promethearchaeaceae</taxon>
        <taxon>Candidatus Lokiarchaeum</taxon>
    </lineage>
</organism>
<dbReference type="EMBL" id="CP104013">
    <property type="protein sequence ID" value="UYP48368.1"/>
    <property type="molecule type" value="Genomic_DNA"/>
</dbReference>
<proteinExistence type="predicted"/>
<keyword evidence="3" id="KW-1185">Reference proteome</keyword>
<evidence type="ECO:0000259" key="1">
    <source>
        <dbReference type="Pfam" id="PF04471"/>
    </source>
</evidence>
<feature type="domain" description="Restriction endonuclease type IV Mrr" evidence="1">
    <location>
        <begin position="174"/>
        <end position="242"/>
    </location>
</feature>
<evidence type="ECO:0000313" key="2">
    <source>
        <dbReference type="EMBL" id="UYP48368.1"/>
    </source>
</evidence>
<accession>A0ABY6HXW4</accession>
<protein>
    <recommendedName>
        <fullName evidence="1">Restriction endonuclease type IV Mrr domain-containing protein</fullName>
    </recommendedName>
</protein>
<dbReference type="Gene3D" id="3.40.1350.10">
    <property type="match status" value="1"/>
</dbReference>
<name>A0ABY6HXW4_9ARCH</name>
<sequence>MSSGKVTTGVGPSYSKTAKIKPFIIFVNDIAVPNITPQHFNLENDLCITLYFLLFYFICINMSDVDRLLKDLIKNLYLLYEFEKPSNYPINFDSGLSLLDTPTKEKKNEISKKNSRNFQLKKQTSSQSQIKFQKSMIQKLMDNTYRFVPENRIFKNYFHCFQYVSTKYSMESIIDSFSWQEFEKFIVTALNHYGFHAFRTFRYTINEKRHEVDIIARENRKILFIDAKHWSSRTVNMGALKKAAVDQKLRALNLITDRVLCGKLLENLQYLPQSKFRSFQIFPIILVSNKIQHFHIEDGVPILSISHFNHFLNNFSKIEFDLSPIDMKTINFQKKLKF</sequence>